<accession>A0ABX8AAT0</accession>
<evidence type="ECO:0000256" key="1">
    <source>
        <dbReference type="SAM" id="SignalP"/>
    </source>
</evidence>
<organism evidence="2 3">
    <name type="scientific">Tardiphaga alba</name>
    <dbReference type="NCBI Taxonomy" id="340268"/>
    <lineage>
        <taxon>Bacteria</taxon>
        <taxon>Pseudomonadati</taxon>
        <taxon>Pseudomonadota</taxon>
        <taxon>Alphaproteobacteria</taxon>
        <taxon>Hyphomicrobiales</taxon>
        <taxon>Nitrobacteraceae</taxon>
        <taxon>Tardiphaga</taxon>
    </lineage>
</organism>
<keyword evidence="1" id="KW-0732">Signal</keyword>
<dbReference type="Proteomes" id="UP000682843">
    <property type="component" value="Chromosome"/>
</dbReference>
<protein>
    <recommendedName>
        <fullName evidence="4">TonB C-terminal domain-containing protein</fullName>
    </recommendedName>
</protein>
<feature type="signal peptide" evidence="1">
    <location>
        <begin position="1"/>
        <end position="26"/>
    </location>
</feature>
<dbReference type="PIRSF" id="PIRSF034077">
    <property type="entry name" value="UCP034077"/>
    <property type="match status" value="1"/>
</dbReference>
<keyword evidence="3" id="KW-1185">Reference proteome</keyword>
<name>A0ABX8AAT0_9BRAD</name>
<dbReference type="EMBL" id="CP036498">
    <property type="protein sequence ID" value="QUS40091.1"/>
    <property type="molecule type" value="Genomic_DNA"/>
</dbReference>
<evidence type="ECO:0008006" key="4">
    <source>
        <dbReference type="Google" id="ProtNLM"/>
    </source>
</evidence>
<evidence type="ECO:0000313" key="2">
    <source>
        <dbReference type="EMBL" id="QUS40091.1"/>
    </source>
</evidence>
<gene>
    <name evidence="2" type="ORF">RPMA_15575</name>
</gene>
<dbReference type="InterPro" id="IPR014587">
    <property type="entry name" value="UCP034077"/>
</dbReference>
<reference evidence="2 3" key="1">
    <citation type="submission" date="2019-02" db="EMBL/GenBank/DDBJ databases">
        <title>Emended description of the genus Rhodopseudomonas and description of Rhodopseudomonas albus sp. nov., a non-phototrophic, heavy-metal-tolerant bacterium isolated from garden soil.</title>
        <authorList>
            <person name="Bao Z."/>
            <person name="Cao W.W."/>
            <person name="Sato Y."/>
            <person name="Nishizawa T."/>
            <person name="Zhao J."/>
            <person name="Guo Y."/>
            <person name="Ohta H."/>
        </authorList>
    </citation>
    <scope>NUCLEOTIDE SEQUENCE [LARGE SCALE GENOMIC DNA]</scope>
    <source>
        <strain evidence="2 3">SK50-23</strain>
    </source>
</reference>
<evidence type="ECO:0000313" key="3">
    <source>
        <dbReference type="Proteomes" id="UP000682843"/>
    </source>
</evidence>
<dbReference type="Gene3D" id="3.30.1150.10">
    <property type="match status" value="1"/>
</dbReference>
<sequence length="146" mass="16214">MLRRGHIVLLAALMLIGPARVHTALAQEGTVSTLDGMFEKLKGCWRGPELPRGHLGMQITVLFSFKRDGELLGRPRITFETPGASDTDSIAYRTAVMETLQRCSPMPFSGGLGDAVAGRPFRVRFDDRRNQPKPVERKAWLSPKIL</sequence>
<feature type="chain" id="PRO_5046956229" description="TonB C-terminal domain-containing protein" evidence="1">
    <location>
        <begin position="27"/>
        <end position="146"/>
    </location>
</feature>
<proteinExistence type="predicted"/>